<evidence type="ECO:0000256" key="12">
    <source>
        <dbReference type="SAM" id="MobiDB-lite"/>
    </source>
</evidence>
<comment type="catalytic activity">
    <reaction evidence="8 9">
        <text>L-lysyl-[protein] + acetyl-CoA = N(6)-acetyl-L-lysyl-[protein] + CoA + H(+)</text>
        <dbReference type="Rhea" id="RHEA:45948"/>
        <dbReference type="Rhea" id="RHEA-COMP:9752"/>
        <dbReference type="Rhea" id="RHEA-COMP:10731"/>
        <dbReference type="ChEBI" id="CHEBI:15378"/>
        <dbReference type="ChEBI" id="CHEBI:29969"/>
        <dbReference type="ChEBI" id="CHEBI:57287"/>
        <dbReference type="ChEBI" id="CHEBI:57288"/>
        <dbReference type="ChEBI" id="CHEBI:61930"/>
        <dbReference type="EC" id="2.3.1.48"/>
    </reaction>
</comment>
<keyword evidence="7 9" id="KW-0012">Acyltransferase</keyword>
<dbReference type="InterPro" id="IPR016181">
    <property type="entry name" value="Acyl_CoA_acyltransferase"/>
</dbReference>
<comment type="similarity">
    <text evidence="2 9">Belongs to the HAT1 family.</text>
</comment>
<name>A0A395NWW2_TRIAR</name>
<feature type="region of interest" description="Interaction with histone H4 N-terminus" evidence="11">
    <location>
        <begin position="47"/>
        <end position="49"/>
    </location>
</feature>
<dbReference type="GO" id="GO:0004402">
    <property type="term" value="F:histone acetyltransferase activity"/>
    <property type="evidence" value="ECO:0007669"/>
    <property type="project" value="UniProtKB-UniRule"/>
</dbReference>
<comment type="caution">
    <text evidence="14">The sequence shown here is derived from an EMBL/GenBank/DDBJ whole genome shotgun (WGS) entry which is preliminary data.</text>
</comment>
<dbReference type="PIRSF" id="PIRSF038084">
    <property type="entry name" value="HAT-B_cat"/>
    <property type="match status" value="1"/>
</dbReference>
<evidence type="ECO:0000256" key="3">
    <source>
        <dbReference type="ARBA" id="ARBA00013184"/>
    </source>
</evidence>
<feature type="binding site" evidence="11">
    <location>
        <position position="299"/>
    </location>
    <ligand>
        <name>acetyl-CoA</name>
        <dbReference type="ChEBI" id="CHEBI:57288"/>
    </ligand>
</feature>
<dbReference type="InterPro" id="IPR013523">
    <property type="entry name" value="Hist_AcTrfase_HAT1_C"/>
</dbReference>
<evidence type="ECO:0000256" key="5">
    <source>
        <dbReference type="ARBA" id="ARBA00022679"/>
    </source>
</evidence>
<dbReference type="GO" id="GO:0000781">
    <property type="term" value="C:chromosome, telomeric region"/>
    <property type="evidence" value="ECO:0007669"/>
    <property type="project" value="GOC"/>
</dbReference>
<dbReference type="EC" id="2.3.1.48" evidence="3 9"/>
<feature type="domain" description="Histone acetyl transferase HAT1 N-terminal" evidence="13">
    <location>
        <begin position="10"/>
        <end position="168"/>
    </location>
</feature>
<feature type="region of interest" description="Disordered" evidence="12">
    <location>
        <begin position="450"/>
        <end position="481"/>
    </location>
</feature>
<dbReference type="GO" id="GO:0042393">
    <property type="term" value="F:histone binding"/>
    <property type="evidence" value="ECO:0007669"/>
    <property type="project" value="InterPro"/>
</dbReference>
<keyword evidence="15" id="KW-1185">Reference proteome</keyword>
<evidence type="ECO:0000259" key="13">
    <source>
        <dbReference type="Pfam" id="PF10394"/>
    </source>
</evidence>
<reference evidence="14 15" key="1">
    <citation type="journal article" date="2018" name="PLoS Pathog.">
        <title>Evolution of structural diversity of trichothecenes, a family of toxins produced by plant pathogenic and entomopathogenic fungi.</title>
        <authorList>
            <person name="Proctor R.H."/>
            <person name="McCormick S.P."/>
            <person name="Kim H.S."/>
            <person name="Cardoza R.E."/>
            <person name="Stanley A.M."/>
            <person name="Lindo L."/>
            <person name="Kelly A."/>
            <person name="Brown D.W."/>
            <person name="Lee T."/>
            <person name="Vaughan M.M."/>
            <person name="Alexander N.J."/>
            <person name="Busman M."/>
            <person name="Gutierrez S."/>
        </authorList>
    </citation>
    <scope>NUCLEOTIDE SEQUENCE [LARGE SCALE GENOMIC DNA]</scope>
    <source>
        <strain evidence="14 15">IBT 40837</strain>
    </source>
</reference>
<evidence type="ECO:0000256" key="11">
    <source>
        <dbReference type="PIRSR" id="PIRSR038084-2"/>
    </source>
</evidence>
<gene>
    <name evidence="14" type="ORF">TARUN_2193</name>
</gene>
<evidence type="ECO:0000256" key="9">
    <source>
        <dbReference type="PIRNR" id="PIRNR038084"/>
    </source>
</evidence>
<keyword evidence="6 9" id="KW-0539">Nucleus</keyword>
<evidence type="ECO:0000256" key="6">
    <source>
        <dbReference type="ARBA" id="ARBA00023242"/>
    </source>
</evidence>
<organism evidence="14 15">
    <name type="scientific">Trichoderma arundinaceum</name>
    <dbReference type="NCBI Taxonomy" id="490622"/>
    <lineage>
        <taxon>Eukaryota</taxon>
        <taxon>Fungi</taxon>
        <taxon>Dikarya</taxon>
        <taxon>Ascomycota</taxon>
        <taxon>Pezizomycotina</taxon>
        <taxon>Sordariomycetes</taxon>
        <taxon>Hypocreomycetidae</taxon>
        <taxon>Hypocreales</taxon>
        <taxon>Hypocreaceae</taxon>
        <taxon>Trichoderma</taxon>
    </lineage>
</organism>
<dbReference type="Pfam" id="PF10394">
    <property type="entry name" value="Hat1_N"/>
    <property type="match status" value="1"/>
</dbReference>
<dbReference type="Pfam" id="PF21184">
    <property type="entry name" value="HAT1_C_fung"/>
    <property type="match status" value="1"/>
</dbReference>
<evidence type="ECO:0000256" key="7">
    <source>
        <dbReference type="ARBA" id="ARBA00023315"/>
    </source>
</evidence>
<proteinExistence type="inferred from homology"/>
<keyword evidence="9" id="KW-0963">Cytoplasm</keyword>
<dbReference type="Gene3D" id="3.90.360.10">
    <property type="entry name" value="Histone acetyl transferase 1 (HAT1), N-terminal domain"/>
    <property type="match status" value="1"/>
</dbReference>
<dbReference type="InterPro" id="IPR019467">
    <property type="entry name" value="Hat1_N"/>
</dbReference>
<protein>
    <recommendedName>
        <fullName evidence="4 9">Histone acetyltransferase type B catalytic subunit</fullName>
        <ecNumber evidence="3 9">2.3.1.48</ecNumber>
    </recommendedName>
</protein>
<dbReference type="Gene3D" id="1.10.10.390">
    <property type="match status" value="1"/>
</dbReference>
<sequence length="481" mass="54613">MAGLPDIAEWLQDANEALNISLVSPSKSGLKTLATFHPKFTYPIFGDDEKIFGYKDLKVQLRYRANDMRPHLRLTYSKKFKPVGEHEPTDVVEILEEGGHLPKVAFVKGSDFDNSSQQLGDNWAPPGTLHDTFQGPDGQYEIWKGSLLDPAVKQLNSRIQILVPLFIEGGSYIGYDPESDTSELDLSDADRWTFFFLYRKQASVDDPEKSSYTFVGYATVYRFFYFRPPPTPPTSPAENWELPTGDLDFSQLPCRTRLSQFIILPPFQGKGSGARLYNAVFKYYHDHPQTHEFTVENPNEAFDDLRDNCDLAFLRAMPEFRDLRLNLKATIPKSGPLPPLITGAENIEKIRLQAKIAPRQFSRVLEMHLMSQLPLSVRPSMSLDDDVPSPTAADKHKEKLWQLIVKQRLYRHNKEVLSQIDLSERIEKLSETLGSVELEYARLLAAHDRAMKHSNPSNGKRKLDESLAEAASSKKARVEDA</sequence>
<dbReference type="InterPro" id="IPR037113">
    <property type="entry name" value="Hat1_N_sf"/>
</dbReference>
<feature type="active site" description="Proton donor/acceptor" evidence="10">
    <location>
        <position position="296"/>
    </location>
</feature>
<comment type="function">
    <text evidence="9">Catalytic component of the histone acetylase B (HAT-B) complex. Has intrinsic substrate specificity that modifies lysine in recognition sequence GXGKXG. Involved in DNA double-strand break repair.</text>
</comment>
<dbReference type="GO" id="GO:0031509">
    <property type="term" value="P:subtelomeric heterochromatin formation"/>
    <property type="evidence" value="ECO:0007669"/>
    <property type="project" value="InterPro"/>
</dbReference>
<dbReference type="AlphaFoldDB" id="A0A395NWW2"/>
<dbReference type="InterPro" id="IPR017380">
    <property type="entry name" value="Hist_AcTrfase_B-typ_cat-su"/>
</dbReference>
<dbReference type="SUPFAM" id="SSF55729">
    <property type="entry name" value="Acyl-CoA N-acyltransferases (Nat)"/>
    <property type="match status" value="1"/>
</dbReference>
<dbReference type="GO" id="GO:0005634">
    <property type="term" value="C:nucleus"/>
    <property type="evidence" value="ECO:0007669"/>
    <property type="project" value="UniProtKB-SubCell"/>
</dbReference>
<evidence type="ECO:0000256" key="1">
    <source>
        <dbReference type="ARBA" id="ARBA00004123"/>
    </source>
</evidence>
<feature type="region of interest" description="Interaction with histone H4 N-terminus" evidence="11">
    <location>
        <begin position="221"/>
        <end position="223"/>
    </location>
</feature>
<evidence type="ECO:0000256" key="10">
    <source>
        <dbReference type="PIRSR" id="PIRSR038084-1"/>
    </source>
</evidence>
<dbReference type="STRING" id="490622.A0A395NWW2"/>
<dbReference type="PANTHER" id="PTHR12046">
    <property type="entry name" value="HISTONE ACETYLTRANSFERASE TYPE B CATALYTIC SUBUNIT"/>
    <property type="match status" value="1"/>
</dbReference>
<dbReference type="OrthoDB" id="10253098at2759"/>
<dbReference type="GO" id="GO:0005737">
    <property type="term" value="C:cytoplasm"/>
    <property type="evidence" value="ECO:0007669"/>
    <property type="project" value="UniProtKB-SubCell"/>
</dbReference>
<feature type="binding site" evidence="11">
    <location>
        <begin position="261"/>
        <end position="263"/>
    </location>
    <ligand>
        <name>acetyl-CoA</name>
        <dbReference type="ChEBI" id="CHEBI:57288"/>
    </ligand>
</feature>
<dbReference type="Proteomes" id="UP000266272">
    <property type="component" value="Unassembled WGS sequence"/>
</dbReference>
<evidence type="ECO:0000256" key="4">
    <source>
        <dbReference type="ARBA" id="ARBA00021268"/>
    </source>
</evidence>
<comment type="subcellular location">
    <subcellularLocation>
        <location evidence="9">Cytoplasm</location>
    </subcellularLocation>
    <subcellularLocation>
        <location evidence="1 9">Nucleus</location>
    </subcellularLocation>
</comment>
<evidence type="ECO:0000313" key="14">
    <source>
        <dbReference type="EMBL" id="RFU79971.1"/>
    </source>
</evidence>
<accession>A0A395NWW2</accession>
<dbReference type="Gene3D" id="3.40.630.30">
    <property type="match status" value="1"/>
</dbReference>
<evidence type="ECO:0000256" key="8">
    <source>
        <dbReference type="ARBA" id="ARBA00048017"/>
    </source>
</evidence>
<comment type="subunit">
    <text evidence="9">Component of the HAT-B complex composed of at least HAT1 and HAT2. The HAT-B complex binds to histone H4 tail.</text>
</comment>
<evidence type="ECO:0000313" key="15">
    <source>
        <dbReference type="Proteomes" id="UP000266272"/>
    </source>
</evidence>
<dbReference type="EMBL" id="PXOA01000128">
    <property type="protein sequence ID" value="RFU79971.1"/>
    <property type="molecule type" value="Genomic_DNA"/>
</dbReference>
<evidence type="ECO:0000256" key="2">
    <source>
        <dbReference type="ARBA" id="ARBA00010543"/>
    </source>
</evidence>
<keyword evidence="5 9" id="KW-0808">Transferase</keyword>